<evidence type="ECO:0000313" key="2">
    <source>
        <dbReference type="Proteomes" id="UP000183894"/>
    </source>
</evidence>
<dbReference type="EMBL" id="FOAD01000013">
    <property type="protein sequence ID" value="SEL97269.1"/>
    <property type="molecule type" value="Genomic_DNA"/>
</dbReference>
<sequence>MVLDGSECLDVSLNSLVGGCEHTEVNKLGGC</sequence>
<proteinExistence type="predicted"/>
<name>A0A1H7UKE9_HALLR</name>
<dbReference type="Proteomes" id="UP000183894">
    <property type="component" value="Unassembled WGS sequence"/>
</dbReference>
<evidence type="ECO:0000313" key="1">
    <source>
        <dbReference type="EMBL" id="SEL97269.1"/>
    </source>
</evidence>
<dbReference type="AlphaFoldDB" id="A0A1H7UKE9"/>
<reference evidence="1 2" key="1">
    <citation type="submission" date="2016-10" db="EMBL/GenBank/DDBJ databases">
        <authorList>
            <person name="de Groot N.N."/>
        </authorList>
    </citation>
    <scope>NUCLEOTIDE SEQUENCE [LARGE SCALE GENOMIC DNA]</scope>
    <source>
        <strain evidence="1 2">CDM_5</strain>
    </source>
</reference>
<accession>A0A1H7UKE9</accession>
<gene>
    <name evidence="1" type="ORF">SAMN04488691_11325</name>
</gene>
<organism evidence="1 2">
    <name type="scientific">Haloferax larsenii</name>
    <dbReference type="NCBI Taxonomy" id="302484"/>
    <lineage>
        <taxon>Archaea</taxon>
        <taxon>Methanobacteriati</taxon>
        <taxon>Methanobacteriota</taxon>
        <taxon>Stenosarchaea group</taxon>
        <taxon>Halobacteria</taxon>
        <taxon>Halobacteriales</taxon>
        <taxon>Haloferacaceae</taxon>
        <taxon>Haloferax</taxon>
    </lineage>
</organism>
<protein>
    <submittedName>
        <fullName evidence="1">Uncharacterized protein</fullName>
    </submittedName>
</protein>